<organism evidence="1 2">
    <name type="scientific">Naganishia onofrii</name>
    <dbReference type="NCBI Taxonomy" id="1851511"/>
    <lineage>
        <taxon>Eukaryota</taxon>
        <taxon>Fungi</taxon>
        <taxon>Dikarya</taxon>
        <taxon>Basidiomycota</taxon>
        <taxon>Agaricomycotina</taxon>
        <taxon>Tremellomycetes</taxon>
        <taxon>Filobasidiales</taxon>
        <taxon>Filobasidiaceae</taxon>
        <taxon>Naganishia</taxon>
    </lineage>
</organism>
<gene>
    <name evidence="1" type="ORF">QFC24_005293</name>
</gene>
<dbReference type="EMBL" id="JASBWV010000021">
    <property type="protein sequence ID" value="KAJ9120339.1"/>
    <property type="molecule type" value="Genomic_DNA"/>
</dbReference>
<comment type="caution">
    <text evidence="1">The sequence shown here is derived from an EMBL/GenBank/DDBJ whole genome shotgun (WGS) entry which is preliminary data.</text>
</comment>
<proteinExistence type="predicted"/>
<evidence type="ECO:0000313" key="1">
    <source>
        <dbReference type="EMBL" id="KAJ9120339.1"/>
    </source>
</evidence>
<accession>A0ACC2X8G3</accession>
<reference evidence="1" key="1">
    <citation type="submission" date="2023-04" db="EMBL/GenBank/DDBJ databases">
        <title>Draft Genome sequencing of Naganishia species isolated from polar environments using Oxford Nanopore Technology.</title>
        <authorList>
            <person name="Leo P."/>
            <person name="Venkateswaran K."/>
        </authorList>
    </citation>
    <scope>NUCLEOTIDE SEQUENCE</scope>
    <source>
        <strain evidence="1">DBVPG 5303</strain>
    </source>
</reference>
<name>A0ACC2X8G3_9TREE</name>
<protein>
    <submittedName>
        <fullName evidence="1">Uncharacterized protein</fullName>
    </submittedName>
</protein>
<evidence type="ECO:0000313" key="2">
    <source>
        <dbReference type="Proteomes" id="UP001234202"/>
    </source>
</evidence>
<sequence>MTITLINENKPKIEINLMHQYDYSNSSKEELQRALEVVKLLAAFKDVEEITICVCFEPPTVALTHHNDTTTAFPSSKASNGGQYAQNLPSHKSQVALSKARYDSDAKYWVTSVTARISNSVVNKEGYHVILSNYFMSLVRPYAIARVSVGPPRDECDTPGVIWLRLKTTDLLFFVHDVSNGLQISFDFAAKPLILRSYQLVSRCKADPVYTTYYAHFDVDFDRLTPATPKSRKTNYPA</sequence>
<keyword evidence="2" id="KW-1185">Reference proteome</keyword>
<dbReference type="Proteomes" id="UP001234202">
    <property type="component" value="Unassembled WGS sequence"/>
</dbReference>